<comment type="function">
    <text evidence="1">Component of the nexin-dynein regulatory complex (N-DRC), a key regulator of ciliary/flagellar motility which maintains the alignment and integrity of the distal axoneme and regulates microtubule sliding in motile axonemes.</text>
</comment>
<evidence type="ECO:0000256" key="6">
    <source>
        <dbReference type="ARBA" id="ARBA00023054"/>
    </source>
</evidence>
<evidence type="ECO:0000256" key="9">
    <source>
        <dbReference type="ARBA" id="ARBA00023273"/>
    </source>
</evidence>
<dbReference type="Proteomes" id="UP001642409">
    <property type="component" value="Unassembled WGS sequence"/>
</dbReference>
<evidence type="ECO:0000313" key="16">
    <source>
        <dbReference type="Proteomes" id="UP001642409"/>
    </source>
</evidence>
<proteinExistence type="inferred from homology"/>
<comment type="caution">
    <text evidence="13">The sequence shown here is derived from an EMBL/GenBank/DDBJ whole genome shotgun (WGS) entry which is preliminary data.</text>
</comment>
<evidence type="ECO:0000256" key="4">
    <source>
        <dbReference type="ARBA" id="ARBA00022490"/>
    </source>
</evidence>
<evidence type="ECO:0000256" key="11">
    <source>
        <dbReference type="ARBA" id="ARBA00044800"/>
    </source>
</evidence>
<accession>A0AA86PH21</accession>
<evidence type="ECO:0000313" key="14">
    <source>
        <dbReference type="EMBL" id="CAL5990331.1"/>
    </source>
</evidence>
<gene>
    <name evidence="14" type="ORF">HINF_LOCUS11289</name>
    <name evidence="15" type="ORF">HINF_LOCUS18756</name>
    <name evidence="13" type="ORF">HINF_LOCUS25797</name>
</gene>
<evidence type="ECO:0000256" key="2">
    <source>
        <dbReference type="ARBA" id="ARBA00004611"/>
    </source>
</evidence>
<evidence type="ECO:0000256" key="3">
    <source>
        <dbReference type="ARBA" id="ARBA00011248"/>
    </source>
</evidence>
<reference evidence="13" key="1">
    <citation type="submission" date="2023-06" db="EMBL/GenBank/DDBJ databases">
        <authorList>
            <person name="Kurt Z."/>
        </authorList>
    </citation>
    <scope>NUCLEOTIDE SEQUENCE</scope>
</reference>
<dbReference type="AlphaFoldDB" id="A0AA86PH21"/>
<evidence type="ECO:0000256" key="1">
    <source>
        <dbReference type="ARBA" id="ARBA00003029"/>
    </source>
</evidence>
<keyword evidence="4" id="KW-0963">Cytoplasm</keyword>
<evidence type="ECO:0000313" key="15">
    <source>
        <dbReference type="EMBL" id="CAL6004166.1"/>
    </source>
</evidence>
<dbReference type="InterPro" id="IPR033585">
    <property type="entry name" value="DRC12-like"/>
</dbReference>
<keyword evidence="5" id="KW-0282">Flagellum</keyword>
<dbReference type="EMBL" id="CATOUU010000654">
    <property type="protein sequence ID" value="CAI9938152.1"/>
    <property type="molecule type" value="Genomic_DNA"/>
</dbReference>
<comment type="subcellular location">
    <subcellularLocation>
        <location evidence="2">Cytoplasm</location>
        <location evidence="2">Cytoskeleton</location>
        <location evidence="2">Flagellum axoneme</location>
    </subcellularLocation>
</comment>
<keyword evidence="16" id="KW-1185">Reference proteome</keyword>
<dbReference type="EMBL" id="CAXDID020000048">
    <property type="protein sequence ID" value="CAL6004166.1"/>
    <property type="molecule type" value="Genomic_DNA"/>
</dbReference>
<evidence type="ECO:0000256" key="7">
    <source>
        <dbReference type="ARBA" id="ARBA00023069"/>
    </source>
</evidence>
<sequence length="161" mass="19259">MSKKKDEIDYNLLCDQAEIQIQNLERRLLGTTRENAELQQQIAIAEKNLRQNRSKIDNEKADRFDILNDMHRQFKTMQDELLKDISERERNIEVIKQQNQKEKDLLLLEREEKDKIIIEKDQEVQNLKRRLDQLSREFSAILRETLAQIADKIENKTDEAP</sequence>
<comment type="similarity">
    <text evidence="10">Belongs to the DRC12 family.</text>
</comment>
<keyword evidence="9" id="KW-0966">Cell projection</keyword>
<name>A0AA86PH21_9EUKA</name>
<evidence type="ECO:0000256" key="10">
    <source>
        <dbReference type="ARBA" id="ARBA00044754"/>
    </source>
</evidence>
<protein>
    <recommendedName>
        <fullName evidence="11">Dynein regulatory complex protein 12</fullName>
    </recommendedName>
</protein>
<evidence type="ECO:0000313" key="13">
    <source>
        <dbReference type="EMBL" id="CAI9938152.1"/>
    </source>
</evidence>
<keyword evidence="8" id="KW-0206">Cytoskeleton</keyword>
<keyword evidence="6 12" id="KW-0175">Coiled coil</keyword>
<comment type="subunit">
    <text evidence="3">Component of the nexin-dynein regulatory complex (N-DRC).</text>
</comment>
<evidence type="ECO:0000256" key="12">
    <source>
        <dbReference type="SAM" id="Coils"/>
    </source>
</evidence>
<dbReference type="EMBL" id="CAXDID020000025">
    <property type="protein sequence ID" value="CAL5990331.1"/>
    <property type="molecule type" value="Genomic_DNA"/>
</dbReference>
<evidence type="ECO:0000256" key="5">
    <source>
        <dbReference type="ARBA" id="ARBA00022846"/>
    </source>
</evidence>
<feature type="coiled-coil region" evidence="12">
    <location>
        <begin position="7"/>
        <end position="144"/>
    </location>
</feature>
<dbReference type="PANTHER" id="PTHR28656:SF1">
    <property type="entry name" value="COILED-COIL DOMAIN-CONTAINING PROTEIN 153"/>
    <property type="match status" value="1"/>
</dbReference>
<reference evidence="14 16" key="2">
    <citation type="submission" date="2024-07" db="EMBL/GenBank/DDBJ databases">
        <authorList>
            <person name="Akdeniz Z."/>
        </authorList>
    </citation>
    <scope>NUCLEOTIDE SEQUENCE [LARGE SCALE GENOMIC DNA]</scope>
</reference>
<evidence type="ECO:0000256" key="8">
    <source>
        <dbReference type="ARBA" id="ARBA00023212"/>
    </source>
</evidence>
<dbReference type="PANTHER" id="PTHR28656">
    <property type="entry name" value="COILED-COIL DOMAIN-CONTAINING PROTEIN 153"/>
    <property type="match status" value="1"/>
</dbReference>
<organism evidence="13">
    <name type="scientific">Hexamita inflata</name>
    <dbReference type="NCBI Taxonomy" id="28002"/>
    <lineage>
        <taxon>Eukaryota</taxon>
        <taxon>Metamonada</taxon>
        <taxon>Diplomonadida</taxon>
        <taxon>Hexamitidae</taxon>
        <taxon>Hexamitinae</taxon>
        <taxon>Hexamita</taxon>
    </lineage>
</organism>
<keyword evidence="7" id="KW-0969">Cilium</keyword>